<sequence length="115" mass="12076">MTAPPPAPPPPRPPDVCDPAPGEVHAAFCEVAEYYADQWLEIRRFSGADLPYLAADRPRGITVRASDLGAFAAALSAYTPWDPPLDPPSTASTASAAASCSSSSAERGWPRHESA</sequence>
<evidence type="ECO:0000313" key="2">
    <source>
        <dbReference type="EMBL" id="MDA0566646.1"/>
    </source>
</evidence>
<dbReference type="AlphaFoldDB" id="A0A9X3NYD6"/>
<organism evidence="2 3">
    <name type="scientific">Streptomonospora mangrovi</name>
    <dbReference type="NCBI Taxonomy" id="2883123"/>
    <lineage>
        <taxon>Bacteria</taxon>
        <taxon>Bacillati</taxon>
        <taxon>Actinomycetota</taxon>
        <taxon>Actinomycetes</taxon>
        <taxon>Streptosporangiales</taxon>
        <taxon>Nocardiopsidaceae</taxon>
        <taxon>Streptomonospora</taxon>
    </lineage>
</organism>
<evidence type="ECO:0000313" key="3">
    <source>
        <dbReference type="Proteomes" id="UP001140076"/>
    </source>
</evidence>
<feature type="compositionally biased region" description="Low complexity" evidence="1">
    <location>
        <begin position="89"/>
        <end position="105"/>
    </location>
</feature>
<evidence type="ECO:0000256" key="1">
    <source>
        <dbReference type="SAM" id="MobiDB-lite"/>
    </source>
</evidence>
<keyword evidence="3" id="KW-1185">Reference proteome</keyword>
<dbReference type="Proteomes" id="UP001140076">
    <property type="component" value="Unassembled WGS sequence"/>
</dbReference>
<protein>
    <submittedName>
        <fullName evidence="2">Uncharacterized protein</fullName>
    </submittedName>
</protein>
<dbReference type="EMBL" id="JAJAQC010000039">
    <property type="protein sequence ID" value="MDA0566646.1"/>
    <property type="molecule type" value="Genomic_DNA"/>
</dbReference>
<feature type="region of interest" description="Disordered" evidence="1">
    <location>
        <begin position="82"/>
        <end position="115"/>
    </location>
</feature>
<reference evidence="2" key="1">
    <citation type="submission" date="2021-10" db="EMBL/GenBank/DDBJ databases">
        <title>Streptomonospora sp. nov., isolated from mangrove soil.</title>
        <authorList>
            <person name="Chen X."/>
            <person name="Ge X."/>
            <person name="Liu W."/>
        </authorList>
    </citation>
    <scope>NUCLEOTIDE SEQUENCE</scope>
    <source>
        <strain evidence="2">S1-112</strain>
    </source>
</reference>
<dbReference type="RefSeq" id="WP_270073901.1">
    <property type="nucleotide sequence ID" value="NZ_JAJAQC010000039.1"/>
</dbReference>
<name>A0A9X3NYD6_9ACTN</name>
<gene>
    <name evidence="2" type="ORF">LG943_20365</name>
</gene>
<comment type="caution">
    <text evidence="2">The sequence shown here is derived from an EMBL/GenBank/DDBJ whole genome shotgun (WGS) entry which is preliminary data.</text>
</comment>
<proteinExistence type="predicted"/>
<accession>A0A9X3NYD6</accession>